<evidence type="ECO:0000256" key="1">
    <source>
        <dbReference type="SAM" id="MobiDB-lite"/>
    </source>
</evidence>
<keyword evidence="2" id="KW-0732">Signal</keyword>
<dbReference type="PROSITE" id="PS51257">
    <property type="entry name" value="PROKAR_LIPOPROTEIN"/>
    <property type="match status" value="1"/>
</dbReference>
<evidence type="ECO:0000313" key="3">
    <source>
        <dbReference type="EMBL" id="WLQ60855.1"/>
    </source>
</evidence>
<feature type="region of interest" description="Disordered" evidence="1">
    <location>
        <begin position="32"/>
        <end position="52"/>
    </location>
</feature>
<proteinExistence type="predicted"/>
<dbReference type="Proteomes" id="UP001235744">
    <property type="component" value="Chromosome"/>
</dbReference>
<accession>A0ABY9IZV2</accession>
<reference evidence="3 4" key="1">
    <citation type="submission" date="2023-03" db="EMBL/GenBank/DDBJ databases">
        <title>Isolation and description of six Streptomyces strains from soil environments, able to metabolize different microbial glucans.</title>
        <authorList>
            <person name="Widen T."/>
            <person name="Larsbrink J."/>
        </authorList>
    </citation>
    <scope>NUCLEOTIDE SEQUENCE [LARGE SCALE GENOMIC DNA]</scope>
    <source>
        <strain evidence="3 4">Alt2</strain>
    </source>
</reference>
<dbReference type="InterPro" id="IPR032710">
    <property type="entry name" value="NTF2-like_dom_sf"/>
</dbReference>
<keyword evidence="4" id="KW-1185">Reference proteome</keyword>
<dbReference type="RefSeq" id="WP_306068979.1">
    <property type="nucleotide sequence ID" value="NZ_CP120988.1"/>
</dbReference>
<evidence type="ECO:0000256" key="2">
    <source>
        <dbReference type="SAM" id="SignalP"/>
    </source>
</evidence>
<feature type="chain" id="PRO_5046723382" description="Lipoprotein" evidence="2">
    <location>
        <begin position="23"/>
        <end position="155"/>
    </location>
</feature>
<name>A0ABY9IZV2_9ACTN</name>
<gene>
    <name evidence="3" type="ORF">P8A19_37905</name>
</gene>
<evidence type="ECO:0008006" key="5">
    <source>
        <dbReference type="Google" id="ProtNLM"/>
    </source>
</evidence>
<dbReference type="EMBL" id="CP120988">
    <property type="protein sequence ID" value="WLQ60855.1"/>
    <property type="molecule type" value="Genomic_DNA"/>
</dbReference>
<sequence>MGTRTIAAIGAGLLIAVLTACGSSNEDDAVSAETTAAASQAPAPASASPTTRADGSAALKAAVAAYTDAYFAPDADTAHGMMSARCQTEVPKVTLSGALDRAAADYGQHKATNITVDQQSGDLARVTYGVEGIPKFDQKSQLWVREEGQWRYDAC</sequence>
<feature type="signal peptide" evidence="2">
    <location>
        <begin position="1"/>
        <end position="22"/>
    </location>
</feature>
<protein>
    <recommendedName>
        <fullName evidence="5">Lipoprotein</fullName>
    </recommendedName>
</protein>
<organism evidence="3 4">
    <name type="scientific">Streptomyces poriferorum</name>
    <dbReference type="NCBI Taxonomy" id="2798799"/>
    <lineage>
        <taxon>Bacteria</taxon>
        <taxon>Bacillati</taxon>
        <taxon>Actinomycetota</taxon>
        <taxon>Actinomycetes</taxon>
        <taxon>Kitasatosporales</taxon>
        <taxon>Streptomycetaceae</taxon>
        <taxon>Streptomyces</taxon>
    </lineage>
</organism>
<dbReference type="SUPFAM" id="SSF54427">
    <property type="entry name" value="NTF2-like"/>
    <property type="match status" value="1"/>
</dbReference>
<evidence type="ECO:0000313" key="4">
    <source>
        <dbReference type="Proteomes" id="UP001235744"/>
    </source>
</evidence>